<feature type="region of interest" description="Disordered" evidence="1">
    <location>
        <begin position="25"/>
        <end position="77"/>
    </location>
</feature>
<proteinExistence type="predicted"/>
<dbReference type="AlphaFoldDB" id="A0AAV7TFX5"/>
<protein>
    <submittedName>
        <fullName evidence="2">Uncharacterized protein</fullName>
    </submittedName>
</protein>
<name>A0AAV7TFX5_PLEWA</name>
<evidence type="ECO:0000256" key="1">
    <source>
        <dbReference type="SAM" id="MobiDB-lite"/>
    </source>
</evidence>
<organism evidence="2 3">
    <name type="scientific">Pleurodeles waltl</name>
    <name type="common">Iberian ribbed newt</name>
    <dbReference type="NCBI Taxonomy" id="8319"/>
    <lineage>
        <taxon>Eukaryota</taxon>
        <taxon>Metazoa</taxon>
        <taxon>Chordata</taxon>
        <taxon>Craniata</taxon>
        <taxon>Vertebrata</taxon>
        <taxon>Euteleostomi</taxon>
        <taxon>Amphibia</taxon>
        <taxon>Batrachia</taxon>
        <taxon>Caudata</taxon>
        <taxon>Salamandroidea</taxon>
        <taxon>Salamandridae</taxon>
        <taxon>Pleurodelinae</taxon>
        <taxon>Pleurodeles</taxon>
    </lineage>
</organism>
<evidence type="ECO:0000313" key="3">
    <source>
        <dbReference type="Proteomes" id="UP001066276"/>
    </source>
</evidence>
<reference evidence="2" key="1">
    <citation type="journal article" date="2022" name="bioRxiv">
        <title>Sequencing and chromosome-scale assembly of the giantPleurodeles waltlgenome.</title>
        <authorList>
            <person name="Brown T."/>
            <person name="Elewa A."/>
            <person name="Iarovenko S."/>
            <person name="Subramanian E."/>
            <person name="Araus A.J."/>
            <person name="Petzold A."/>
            <person name="Susuki M."/>
            <person name="Suzuki K.-i.T."/>
            <person name="Hayashi T."/>
            <person name="Toyoda A."/>
            <person name="Oliveira C."/>
            <person name="Osipova E."/>
            <person name="Leigh N.D."/>
            <person name="Simon A."/>
            <person name="Yun M.H."/>
        </authorList>
    </citation>
    <scope>NUCLEOTIDE SEQUENCE</scope>
    <source>
        <strain evidence="2">20211129_DDA</strain>
        <tissue evidence="2">Liver</tissue>
    </source>
</reference>
<dbReference type="Proteomes" id="UP001066276">
    <property type="component" value="Chromosome 3_2"/>
</dbReference>
<dbReference type="EMBL" id="JANPWB010000006">
    <property type="protein sequence ID" value="KAJ1175488.1"/>
    <property type="molecule type" value="Genomic_DNA"/>
</dbReference>
<gene>
    <name evidence="2" type="ORF">NDU88_000776</name>
</gene>
<accession>A0AAV7TFX5</accession>
<sequence>MATTTGGLKRLNGRAHAMAHQPLCREAPSEGSAAPQGAAAPTYKNEWTHNARSPAEEGPGALLAFTLGTAGPMRQYR</sequence>
<comment type="caution">
    <text evidence="2">The sequence shown here is derived from an EMBL/GenBank/DDBJ whole genome shotgun (WGS) entry which is preliminary data.</text>
</comment>
<keyword evidence="3" id="KW-1185">Reference proteome</keyword>
<evidence type="ECO:0000313" key="2">
    <source>
        <dbReference type="EMBL" id="KAJ1175488.1"/>
    </source>
</evidence>